<dbReference type="PANTHER" id="PTHR33498:SF1">
    <property type="entry name" value="TRANSPOSASE FOR INSERTION SEQUENCE ELEMENT IS1557"/>
    <property type="match status" value="1"/>
</dbReference>
<reference evidence="3 4" key="1">
    <citation type="submission" date="2017-06" db="EMBL/GenBank/DDBJ databases">
        <title>Genome sequencing of cyanobaciteial culture collection at National Institute for Environmental Studies (NIES).</title>
        <authorList>
            <person name="Hirose Y."/>
            <person name="Shimura Y."/>
            <person name="Fujisawa T."/>
            <person name="Nakamura Y."/>
            <person name="Kawachi M."/>
        </authorList>
    </citation>
    <scope>NUCLEOTIDE SEQUENCE [LARGE SCALE GENOMIC DNA]</scope>
    <source>
        <strain evidence="3 4">NIES-23</strain>
        <plasmid evidence="4">Plasmid Plasmid2 dna</plasmid>
    </source>
</reference>
<dbReference type="NCBIfam" id="NF033550">
    <property type="entry name" value="transpos_ISL3"/>
    <property type="match status" value="1"/>
</dbReference>
<dbReference type="Pfam" id="PF14690">
    <property type="entry name" value="Zn_ribbon_ISL3"/>
    <property type="match status" value="1"/>
</dbReference>
<organism evidence="3 4">
    <name type="scientific">Trichormus variabilis NIES-23</name>
    <dbReference type="NCBI Taxonomy" id="1973479"/>
    <lineage>
        <taxon>Bacteria</taxon>
        <taxon>Bacillati</taxon>
        <taxon>Cyanobacteriota</taxon>
        <taxon>Cyanophyceae</taxon>
        <taxon>Nostocales</taxon>
        <taxon>Nostocaceae</taxon>
        <taxon>Trichormus</taxon>
    </lineage>
</organism>
<dbReference type="InterPro" id="IPR017894">
    <property type="entry name" value="HTH_IS21_transposase_type"/>
</dbReference>
<keyword evidence="3" id="KW-0614">Plasmid</keyword>
<dbReference type="Pfam" id="PF01610">
    <property type="entry name" value="DDE_Tnp_ISL3"/>
    <property type="match status" value="2"/>
</dbReference>
<dbReference type="EMBL" id="AP018218">
    <property type="protein sequence ID" value="BAY73193.1"/>
    <property type="molecule type" value="Genomic_DNA"/>
</dbReference>
<dbReference type="InterPro" id="IPR002560">
    <property type="entry name" value="Transposase_DDE"/>
</dbReference>
<evidence type="ECO:0000313" key="4">
    <source>
        <dbReference type="Proteomes" id="UP000217507"/>
    </source>
</evidence>
<dbReference type="AlphaFoldDB" id="A0A1Z4KWF3"/>
<accession>A0A1Z4KWF3</accession>
<protein>
    <submittedName>
        <fullName evidence="3">Transposase</fullName>
    </submittedName>
</protein>
<feature type="domain" description="HTH IS21-type" evidence="2">
    <location>
        <begin position="383"/>
        <end position="446"/>
    </location>
</feature>
<feature type="compositionally biased region" description="Polar residues" evidence="1">
    <location>
        <begin position="493"/>
        <end position="505"/>
    </location>
</feature>
<evidence type="ECO:0000313" key="3">
    <source>
        <dbReference type="EMBL" id="BAY73193.1"/>
    </source>
</evidence>
<dbReference type="InterPro" id="IPR029261">
    <property type="entry name" value="Transposase_Znf"/>
</dbReference>
<feature type="region of interest" description="Disordered" evidence="1">
    <location>
        <begin position="486"/>
        <end position="507"/>
    </location>
</feature>
<evidence type="ECO:0000256" key="1">
    <source>
        <dbReference type="SAM" id="MobiDB-lite"/>
    </source>
</evidence>
<dbReference type="Proteomes" id="UP000217507">
    <property type="component" value="Plasmid Plasmid2 dna"/>
</dbReference>
<evidence type="ECO:0000259" key="2">
    <source>
        <dbReference type="PROSITE" id="PS50531"/>
    </source>
</evidence>
<dbReference type="PROSITE" id="PS50531">
    <property type="entry name" value="HTH_IS21"/>
    <property type="match status" value="1"/>
</dbReference>
<geneLocation type="plasmid" evidence="3">
    <name>plasmid2</name>
</geneLocation>
<proteinExistence type="predicted"/>
<sequence length="636" mass="71560">MLVLSYLLPDLANLKLENCVLDEINTQINVIVSAITRVVNCPVCNQPTHKIHSRYERKLADLPWADYSITLQLRVRKFFCLNKSCKRRIFTERLTNVTTPWARRTLRLAQRLNAIALANGGAAGVRLSQQLGIKVSRNTLLNLVRSIPLPPIVTPHTLGVDDFCFRKCKTYGTALIDLERSRPIALLKDAKAETLTEWLKSHPGVQVVSRDRSKTYESGIRQGAPEAIQVADRFHLLQNLSQTLHQVFGTHAKALKEVEKQVLNTDTKVHLEVETPLEEGKSMFAQRPVGKTEGIRELDGDTYPTQLQTTEIQNLGGSLQAFLTESTDGLTARENLSANHLPFPDNLSLISEAHPGSVVPRFPQNTALKRKVQSAEARARRRDIHERVWSLRSIGLSVQAIAQSLGVCKNTVYNYLRSSTFTERRERSDQGLSLLNPYHDYLLSRWNSGNHSTQKLFKEIRACGYTGSYATVSRFTRYLKTVPGFEPAKGSRKNASPRISSSSHRPLTPSRVTALVLRRPELIQPNEREVIAQLQKAHSDLKSAIELAQQFASLVRQRLSEQLDAWLNKAKNSSVSLLRSFAVSLESDYDAVRAGVTMSVSNGPVEGHINRLKMLKRQMYGRAKIDLLERRFLLAN</sequence>
<dbReference type="PANTHER" id="PTHR33498">
    <property type="entry name" value="TRANSPOSASE FOR INSERTION SEQUENCE ELEMENT IS1557"/>
    <property type="match status" value="1"/>
</dbReference>
<gene>
    <name evidence="3" type="ORF">NIES23_60210</name>
</gene>
<name>A0A1Z4KWF3_ANAVA</name>
<dbReference type="InterPro" id="IPR047951">
    <property type="entry name" value="Transpos_ISL3"/>
</dbReference>